<evidence type="ECO:0000313" key="10">
    <source>
        <dbReference type="Proteomes" id="UP000694888"/>
    </source>
</evidence>
<evidence type="ECO:0000256" key="6">
    <source>
        <dbReference type="ARBA" id="ARBA00022840"/>
    </source>
</evidence>
<dbReference type="Gene3D" id="3.40.50.300">
    <property type="entry name" value="P-loop containing nucleotide triphosphate hydrolases"/>
    <property type="match status" value="2"/>
</dbReference>
<keyword evidence="8" id="KW-0472">Membrane</keyword>
<dbReference type="RefSeq" id="XP_012935670.2">
    <property type="nucleotide sequence ID" value="XM_013080216.2"/>
</dbReference>
<evidence type="ECO:0000259" key="9">
    <source>
        <dbReference type="SMART" id="SM00382"/>
    </source>
</evidence>
<keyword evidence="6" id="KW-0067">ATP-binding</keyword>
<dbReference type="GeneID" id="106011245"/>
<name>A0ABM0ZVZ9_APLCA</name>
<evidence type="ECO:0000256" key="5">
    <source>
        <dbReference type="ARBA" id="ARBA00022741"/>
    </source>
</evidence>
<dbReference type="Pfam" id="PF00005">
    <property type="entry name" value="ABC_tran"/>
    <property type="match status" value="2"/>
</dbReference>
<evidence type="ECO:0000313" key="11">
    <source>
        <dbReference type="RefSeq" id="XP_012935670.2"/>
    </source>
</evidence>
<reference evidence="11" key="1">
    <citation type="submission" date="2025-08" db="UniProtKB">
        <authorList>
            <consortium name="RefSeq"/>
        </authorList>
    </citation>
    <scope>IDENTIFICATION</scope>
</reference>
<dbReference type="InterPro" id="IPR027417">
    <property type="entry name" value="P-loop_NTPase"/>
</dbReference>
<feature type="domain" description="AAA+ ATPase" evidence="9">
    <location>
        <begin position="104"/>
        <end position="249"/>
    </location>
</feature>
<evidence type="ECO:0000256" key="3">
    <source>
        <dbReference type="ARBA" id="ARBA00022448"/>
    </source>
</evidence>
<evidence type="ECO:0000256" key="4">
    <source>
        <dbReference type="ARBA" id="ARBA00022692"/>
    </source>
</evidence>
<dbReference type="PANTHER" id="PTHR48041:SF139">
    <property type="entry name" value="PROTEIN SCARLET"/>
    <property type="match status" value="1"/>
</dbReference>
<dbReference type="Proteomes" id="UP000694888">
    <property type="component" value="Unplaced"/>
</dbReference>
<sequence length="256" mass="27953">MPTSGDEEKSPLLRSVEAAAPKNYTAVVPVEDISHYEGKPRMNRRRSTRLSLCLEGSGEHNIALSWKNLNVRVNIPGKRAFLKGESIPSHERHILKDITGIATPGCLLAIMGASGSGKSTLLNVLTMRNTKDYITSGEVLLNGVPALLRMDRKLDTRARLARVDEVMQEMGLIKCADSRIGAASGSRKGISGGERKRLSFASEALTNPPIFFCDEPTSSLDTFMAQSIVQTLQVGRFLFEASLELSKPSVHIQMNC</sequence>
<keyword evidence="10" id="KW-1185">Reference proteome</keyword>
<dbReference type="PANTHER" id="PTHR48041">
    <property type="entry name" value="ABC TRANSPORTER G FAMILY MEMBER 28"/>
    <property type="match status" value="1"/>
</dbReference>
<keyword evidence="3" id="KW-0813">Transport</keyword>
<keyword evidence="4" id="KW-0812">Transmembrane</keyword>
<protein>
    <submittedName>
        <fullName evidence="11">Protein white</fullName>
    </submittedName>
</protein>
<gene>
    <name evidence="11" type="primary">LOC106011245</name>
</gene>
<evidence type="ECO:0000256" key="2">
    <source>
        <dbReference type="ARBA" id="ARBA00005814"/>
    </source>
</evidence>
<keyword evidence="7" id="KW-1133">Transmembrane helix</keyword>
<dbReference type="InterPro" id="IPR003439">
    <property type="entry name" value="ABC_transporter-like_ATP-bd"/>
</dbReference>
<proteinExistence type="inferred from homology"/>
<evidence type="ECO:0000256" key="1">
    <source>
        <dbReference type="ARBA" id="ARBA00004141"/>
    </source>
</evidence>
<dbReference type="SUPFAM" id="SSF52540">
    <property type="entry name" value="P-loop containing nucleoside triphosphate hydrolases"/>
    <property type="match status" value="1"/>
</dbReference>
<dbReference type="InterPro" id="IPR003593">
    <property type="entry name" value="AAA+_ATPase"/>
</dbReference>
<dbReference type="InterPro" id="IPR050352">
    <property type="entry name" value="ABCG_transporters"/>
</dbReference>
<keyword evidence="5" id="KW-0547">Nucleotide-binding</keyword>
<comment type="similarity">
    <text evidence="2">Belongs to the ABC transporter superfamily. ABCG family. Eye pigment precursor importer (TC 3.A.1.204) subfamily.</text>
</comment>
<evidence type="ECO:0000256" key="7">
    <source>
        <dbReference type="ARBA" id="ARBA00022989"/>
    </source>
</evidence>
<accession>A0ABM0ZVZ9</accession>
<comment type="subcellular location">
    <subcellularLocation>
        <location evidence="1">Membrane</location>
        <topology evidence="1">Multi-pass membrane protein</topology>
    </subcellularLocation>
</comment>
<evidence type="ECO:0000256" key="8">
    <source>
        <dbReference type="ARBA" id="ARBA00023136"/>
    </source>
</evidence>
<dbReference type="SMART" id="SM00382">
    <property type="entry name" value="AAA"/>
    <property type="match status" value="1"/>
</dbReference>
<organism evidence="10 11">
    <name type="scientific">Aplysia californica</name>
    <name type="common">California sea hare</name>
    <dbReference type="NCBI Taxonomy" id="6500"/>
    <lineage>
        <taxon>Eukaryota</taxon>
        <taxon>Metazoa</taxon>
        <taxon>Spiralia</taxon>
        <taxon>Lophotrochozoa</taxon>
        <taxon>Mollusca</taxon>
        <taxon>Gastropoda</taxon>
        <taxon>Heterobranchia</taxon>
        <taxon>Euthyneura</taxon>
        <taxon>Tectipleura</taxon>
        <taxon>Aplysiida</taxon>
        <taxon>Aplysioidea</taxon>
        <taxon>Aplysiidae</taxon>
        <taxon>Aplysia</taxon>
    </lineage>
</organism>